<dbReference type="Proteomes" id="UP000256650">
    <property type="component" value="Unassembled WGS sequence"/>
</dbReference>
<name>A0A3D8II78_9HELI</name>
<keyword evidence="2" id="KW-1185">Reference proteome</keyword>
<protein>
    <submittedName>
        <fullName evidence="1">Uncharacterized protein</fullName>
    </submittedName>
</protein>
<accession>A0A3D8II78</accession>
<reference evidence="1 2" key="1">
    <citation type="submission" date="2018-04" db="EMBL/GenBank/DDBJ databases">
        <title>Novel Campyloabacter and Helicobacter Species and Strains.</title>
        <authorList>
            <person name="Mannion A.J."/>
            <person name="Shen Z."/>
            <person name="Fox J.G."/>
        </authorList>
    </citation>
    <scope>NUCLEOTIDE SEQUENCE [LARGE SCALE GENOMIC DNA]</scope>
    <source>
        <strain evidence="1 2">MIT 99-5101</strain>
    </source>
</reference>
<dbReference type="GeneID" id="82534695"/>
<gene>
    <name evidence="1" type="ORF">CQA43_00100</name>
</gene>
<dbReference type="EMBL" id="NXLS01000001">
    <property type="protein sequence ID" value="RDU64261.1"/>
    <property type="molecule type" value="Genomic_DNA"/>
</dbReference>
<evidence type="ECO:0000313" key="2">
    <source>
        <dbReference type="Proteomes" id="UP000256650"/>
    </source>
</evidence>
<evidence type="ECO:0000313" key="1">
    <source>
        <dbReference type="EMBL" id="RDU64261.1"/>
    </source>
</evidence>
<dbReference type="AlphaFoldDB" id="A0A3D8II78"/>
<organism evidence="1 2">
    <name type="scientific">Helicobacter ganmani</name>
    <dbReference type="NCBI Taxonomy" id="60246"/>
    <lineage>
        <taxon>Bacteria</taxon>
        <taxon>Pseudomonadati</taxon>
        <taxon>Campylobacterota</taxon>
        <taxon>Epsilonproteobacteria</taxon>
        <taxon>Campylobacterales</taxon>
        <taxon>Helicobacteraceae</taxon>
        <taxon>Helicobacter</taxon>
    </lineage>
</organism>
<sequence>MTISEAVAKKNAERQAKQLAEQNAVNAYLEAEDTSIPLTQEEAKLIEEKYDYLDINKNVNGDPFLLPNEVVE</sequence>
<comment type="caution">
    <text evidence="1">The sequence shown here is derived from an EMBL/GenBank/DDBJ whole genome shotgun (WGS) entry which is preliminary data.</text>
</comment>
<dbReference type="RefSeq" id="WP_115550595.1">
    <property type="nucleotide sequence ID" value="NZ_CAONBV010000095.1"/>
</dbReference>
<proteinExistence type="predicted"/>